<dbReference type="KEGG" id="fbr:FBFL15_2515"/>
<proteinExistence type="predicted"/>
<name>G2Z3Q4_FLABF</name>
<accession>G2Z3Q4</accession>
<reference evidence="1 2" key="1">
    <citation type="journal article" date="2011" name="Appl. Environ. Microbiol.">
        <title>Complete genome sequence of the fish pathogen Flavobacterium branchiophilum.</title>
        <authorList>
            <consortium name="1:IP"/>
            <consortium name="Microbial Evolutionary Genomics,F-75015 Paris"/>
            <consortium name="France 2:CNRS"/>
            <consortium name="URA2171"/>
            <consortium name="F-75015 Paris,France 3:Unite de Virologie et Immunologie Mol."/>
            <consortium name="INRA,78352 Jouy en Josas Cedex"/>
            <consortium name="France. 4:Unite de Mathemathique"/>
            <consortium name="Informatique et Genome,INRA"/>
            <consortium name="78352 Jouy en Josas Cedex"/>
            <consortium name="France. 5:CEA/Genoscope"/>
            <consortium name="Evry"/>
            <consortium name="France"/>
            <person name="Touchon M."/>
            <person name="Barbier P."/>
            <person name="Bernardet J.F."/>
            <person name="Loux V."/>
            <person name="Vacherie B."/>
            <person name="Barbe V."/>
            <person name="Rocha E.P."/>
            <person name="Duchaud E."/>
        </authorList>
    </citation>
    <scope>NUCLEOTIDE SEQUENCE [LARGE SCALE GENOMIC DNA]</scope>
    <source>
        <strain evidence="1 2">FL-15</strain>
    </source>
</reference>
<dbReference type="Proteomes" id="UP000009186">
    <property type="component" value="Chromosome"/>
</dbReference>
<gene>
    <name evidence="1" type="ordered locus">FBFL15_2515</name>
</gene>
<evidence type="ECO:0000313" key="1">
    <source>
        <dbReference type="EMBL" id="CCB70513.1"/>
    </source>
</evidence>
<evidence type="ECO:0000313" key="2">
    <source>
        <dbReference type="Proteomes" id="UP000009186"/>
    </source>
</evidence>
<dbReference type="STRING" id="1034807.FBFL15_2515"/>
<protein>
    <submittedName>
        <fullName evidence="1">Uncharacterized protein</fullName>
    </submittedName>
</protein>
<organism evidence="1 2">
    <name type="scientific">Flavobacterium branchiophilum (strain FL-15)</name>
    <dbReference type="NCBI Taxonomy" id="1034807"/>
    <lineage>
        <taxon>Bacteria</taxon>
        <taxon>Pseudomonadati</taxon>
        <taxon>Bacteroidota</taxon>
        <taxon>Flavobacteriia</taxon>
        <taxon>Flavobacteriales</taxon>
        <taxon>Flavobacteriaceae</taxon>
        <taxon>Flavobacterium</taxon>
    </lineage>
</organism>
<dbReference type="HOGENOM" id="CLU_2632852_0_0_10"/>
<sequence>MLLNPLASQLDTPNSNIAKQAVSQIQTSKVLKTFAALIKPSTKNFKCHRLSWSKRIFVKILKNEKENTLPRHGRCGG</sequence>
<dbReference type="EMBL" id="FQ859183">
    <property type="protein sequence ID" value="CCB70513.1"/>
    <property type="molecule type" value="Genomic_DNA"/>
</dbReference>
<keyword evidence="2" id="KW-1185">Reference proteome</keyword>
<dbReference type="AlphaFoldDB" id="G2Z3Q4"/>